<evidence type="ECO:0000313" key="2">
    <source>
        <dbReference type="EMBL" id="MBB4861163.1"/>
    </source>
</evidence>
<comment type="caution">
    <text evidence="2">The sequence shown here is derived from an EMBL/GenBank/DDBJ whole genome shotgun (WGS) entry which is preliminary data.</text>
</comment>
<reference evidence="2 3" key="1">
    <citation type="submission" date="2020-08" db="EMBL/GenBank/DDBJ databases">
        <title>Functional genomics of gut bacteria from endangered species of beetles.</title>
        <authorList>
            <person name="Carlos-Shanley C."/>
        </authorList>
    </citation>
    <scope>NUCLEOTIDE SEQUENCE [LARGE SCALE GENOMIC DNA]</scope>
    <source>
        <strain evidence="2 3">S00245</strain>
    </source>
</reference>
<sequence>MDLRSRALAAVDEGMSCRAAARRYGVAAATVIGWHDQRRSTGGYAAKAQGGDTRSQRIEAHHDTILALHAARRDITLDELRRELGQAGVTVAISTLHRFFARHGITRKKRSGTRSSKTVPTS</sequence>
<organism evidence="2 3">
    <name type="scientific">Novosphingobium chloroacetimidivorans</name>
    <dbReference type="NCBI Taxonomy" id="1428314"/>
    <lineage>
        <taxon>Bacteria</taxon>
        <taxon>Pseudomonadati</taxon>
        <taxon>Pseudomonadota</taxon>
        <taxon>Alphaproteobacteria</taxon>
        <taxon>Sphingomonadales</taxon>
        <taxon>Sphingomonadaceae</taxon>
        <taxon>Novosphingobium</taxon>
    </lineage>
</organism>
<dbReference type="EMBL" id="JACHLR010000076">
    <property type="protein sequence ID" value="MBB4861163.1"/>
    <property type="molecule type" value="Genomic_DNA"/>
</dbReference>
<dbReference type="InterPro" id="IPR007889">
    <property type="entry name" value="HTH_Psq"/>
</dbReference>
<feature type="domain" description="HTH psq-type" evidence="1">
    <location>
        <begin position="6"/>
        <end position="30"/>
    </location>
</feature>
<dbReference type="Proteomes" id="UP000555448">
    <property type="component" value="Unassembled WGS sequence"/>
</dbReference>
<gene>
    <name evidence="2" type="ORF">HNO88_004517</name>
</gene>
<dbReference type="AlphaFoldDB" id="A0A7W7KFA9"/>
<dbReference type="InterPro" id="IPR009057">
    <property type="entry name" value="Homeodomain-like_sf"/>
</dbReference>
<dbReference type="SUPFAM" id="SSF46689">
    <property type="entry name" value="Homeodomain-like"/>
    <property type="match status" value="1"/>
</dbReference>
<keyword evidence="3" id="KW-1185">Reference proteome</keyword>
<evidence type="ECO:0000259" key="1">
    <source>
        <dbReference type="Pfam" id="PF05225"/>
    </source>
</evidence>
<accession>A0A7W7KFA9</accession>
<name>A0A7W7KFA9_9SPHN</name>
<protein>
    <submittedName>
        <fullName evidence="2">Transposase</fullName>
    </submittedName>
</protein>
<proteinExistence type="predicted"/>
<dbReference type="GO" id="GO:0003677">
    <property type="term" value="F:DNA binding"/>
    <property type="evidence" value="ECO:0007669"/>
    <property type="project" value="InterPro"/>
</dbReference>
<dbReference type="Pfam" id="PF05225">
    <property type="entry name" value="HTH_psq"/>
    <property type="match status" value="1"/>
</dbReference>
<evidence type="ECO:0000313" key="3">
    <source>
        <dbReference type="Proteomes" id="UP000555448"/>
    </source>
</evidence>